<evidence type="ECO:0000256" key="1">
    <source>
        <dbReference type="PROSITE-ProRule" id="PRU00042"/>
    </source>
</evidence>
<dbReference type="GO" id="GO:0008270">
    <property type="term" value="F:zinc ion binding"/>
    <property type="evidence" value="ECO:0007669"/>
    <property type="project" value="UniProtKB-KW"/>
</dbReference>
<protein>
    <recommendedName>
        <fullName evidence="3">C2H2-type domain-containing protein</fullName>
    </recommendedName>
</protein>
<dbReference type="PROSITE" id="PS50157">
    <property type="entry name" value="ZINC_FINGER_C2H2_2"/>
    <property type="match status" value="1"/>
</dbReference>
<dbReference type="EMBL" id="JANVFS010000003">
    <property type="protein sequence ID" value="KAJ4493787.1"/>
    <property type="molecule type" value="Genomic_DNA"/>
</dbReference>
<organism evidence="4 5">
    <name type="scientific">Lentinula lateritia</name>
    <dbReference type="NCBI Taxonomy" id="40482"/>
    <lineage>
        <taxon>Eukaryota</taxon>
        <taxon>Fungi</taxon>
        <taxon>Dikarya</taxon>
        <taxon>Basidiomycota</taxon>
        <taxon>Agaricomycotina</taxon>
        <taxon>Agaricomycetes</taxon>
        <taxon>Agaricomycetidae</taxon>
        <taxon>Agaricales</taxon>
        <taxon>Marasmiineae</taxon>
        <taxon>Omphalotaceae</taxon>
        <taxon>Lentinula</taxon>
    </lineage>
</organism>
<accession>A0A9W9DZY1</accession>
<evidence type="ECO:0000313" key="5">
    <source>
        <dbReference type="Proteomes" id="UP001150238"/>
    </source>
</evidence>
<reference evidence="4" key="1">
    <citation type="submission" date="2022-08" db="EMBL/GenBank/DDBJ databases">
        <authorList>
            <consortium name="DOE Joint Genome Institute"/>
            <person name="Min B."/>
            <person name="Riley R."/>
            <person name="Sierra-Patev S."/>
            <person name="Naranjo-Ortiz M."/>
            <person name="Looney B."/>
            <person name="Konkel Z."/>
            <person name="Slot J.C."/>
            <person name="Sakamoto Y."/>
            <person name="Steenwyk J.L."/>
            <person name="Rokas A."/>
            <person name="Carro J."/>
            <person name="Camarero S."/>
            <person name="Ferreira P."/>
            <person name="Molpeceres G."/>
            <person name="Ruiz-Duenas F.J."/>
            <person name="Serrano A."/>
            <person name="Henrissat B."/>
            <person name="Drula E."/>
            <person name="Hughes K.W."/>
            <person name="Mata J.L."/>
            <person name="Ishikawa N.K."/>
            <person name="Vargas-Isla R."/>
            <person name="Ushijima S."/>
            <person name="Smith C.A."/>
            <person name="Ahrendt S."/>
            <person name="Andreopoulos W."/>
            <person name="He G."/>
            <person name="Labutti K."/>
            <person name="Lipzen A."/>
            <person name="Ng V."/>
            <person name="Sandor L."/>
            <person name="Barry K."/>
            <person name="Martinez A.T."/>
            <person name="Xiao Y."/>
            <person name="Gibbons J.G."/>
            <person name="Terashima K."/>
            <person name="Hibbett D.S."/>
            <person name="Grigoriev I.V."/>
        </authorList>
    </citation>
    <scope>NUCLEOTIDE SEQUENCE</scope>
    <source>
        <strain evidence="4">Sp2 HRB7682 ss15</strain>
    </source>
</reference>
<dbReference type="Gene3D" id="3.30.160.60">
    <property type="entry name" value="Classic Zinc Finger"/>
    <property type="match status" value="1"/>
</dbReference>
<feature type="compositionally biased region" description="Low complexity" evidence="2">
    <location>
        <begin position="85"/>
        <end position="103"/>
    </location>
</feature>
<keyword evidence="1" id="KW-0479">Metal-binding</keyword>
<feature type="region of interest" description="Disordered" evidence="2">
    <location>
        <begin position="336"/>
        <end position="382"/>
    </location>
</feature>
<sequence>MRPFDSFDSSSSEGWMESLHNFDSYYSPQTQQPMHALDAFSQNTVYYSNSALFEETIDFVKYPYKHYDIDDELLDFPSPASSSASMLSPSSSSDYSVPESCSPTNSPQGNFPATMTCSPADIMPSTFSINDEYEESPSAQNPLELNTCDPFYDNQSLGSSTSEIDTAEAWVETSSWSVRPPASFADFSNPRAAIDKEELLVHPAVPISPQQVDDFSSCATTTQKKTAKAHRRRNKKVQSQSIAPRLVSSSPADSYVARSPVSSISHNYHPLHSESSIDIVQPQASTSAVVSNVPITRKRKRSYQDEDFSYYNVASHHRAAKEQVFYTEDGVDCNDDDDPEYISDHVEDSEDDDYGGSQKQSARTKRSRASTSNISGSDPRFPCPAPGCRRIFNRSADQRRHSESAHEHRRFPCIYCHAVLSRHDALIRHQVKARRCGRRARQAQGRVPNASFEADDG</sequence>
<dbReference type="PROSITE" id="PS00028">
    <property type="entry name" value="ZINC_FINGER_C2H2_1"/>
    <property type="match status" value="1"/>
</dbReference>
<evidence type="ECO:0000313" key="4">
    <source>
        <dbReference type="EMBL" id="KAJ4493787.1"/>
    </source>
</evidence>
<proteinExistence type="predicted"/>
<feature type="compositionally biased region" description="Acidic residues" evidence="2">
    <location>
        <begin position="336"/>
        <end position="354"/>
    </location>
</feature>
<comment type="caution">
    <text evidence="4">The sequence shown here is derived from an EMBL/GenBank/DDBJ whole genome shotgun (WGS) entry which is preliminary data.</text>
</comment>
<feature type="domain" description="C2H2-type" evidence="3">
    <location>
        <begin position="381"/>
        <end position="411"/>
    </location>
</feature>
<dbReference type="InterPro" id="IPR013087">
    <property type="entry name" value="Znf_C2H2_type"/>
</dbReference>
<feature type="region of interest" description="Disordered" evidence="2">
    <location>
        <begin position="85"/>
        <end position="110"/>
    </location>
</feature>
<dbReference type="Proteomes" id="UP001150238">
    <property type="component" value="Unassembled WGS sequence"/>
</dbReference>
<name>A0A9W9DZY1_9AGAR</name>
<gene>
    <name evidence="4" type="ORF">C8J55DRAFT_602327</name>
</gene>
<evidence type="ECO:0000256" key="2">
    <source>
        <dbReference type="SAM" id="MobiDB-lite"/>
    </source>
</evidence>
<reference evidence="4" key="2">
    <citation type="journal article" date="2023" name="Proc. Natl. Acad. Sci. U.S.A.">
        <title>A global phylogenomic analysis of the shiitake genus Lentinula.</title>
        <authorList>
            <person name="Sierra-Patev S."/>
            <person name="Min B."/>
            <person name="Naranjo-Ortiz M."/>
            <person name="Looney B."/>
            <person name="Konkel Z."/>
            <person name="Slot J.C."/>
            <person name="Sakamoto Y."/>
            <person name="Steenwyk J.L."/>
            <person name="Rokas A."/>
            <person name="Carro J."/>
            <person name="Camarero S."/>
            <person name="Ferreira P."/>
            <person name="Molpeceres G."/>
            <person name="Ruiz-Duenas F.J."/>
            <person name="Serrano A."/>
            <person name="Henrissat B."/>
            <person name="Drula E."/>
            <person name="Hughes K.W."/>
            <person name="Mata J.L."/>
            <person name="Ishikawa N.K."/>
            <person name="Vargas-Isla R."/>
            <person name="Ushijima S."/>
            <person name="Smith C.A."/>
            <person name="Donoghue J."/>
            <person name="Ahrendt S."/>
            <person name="Andreopoulos W."/>
            <person name="He G."/>
            <person name="LaButti K."/>
            <person name="Lipzen A."/>
            <person name="Ng V."/>
            <person name="Riley R."/>
            <person name="Sandor L."/>
            <person name="Barry K."/>
            <person name="Martinez A.T."/>
            <person name="Xiao Y."/>
            <person name="Gibbons J.G."/>
            <person name="Terashima K."/>
            <person name="Grigoriev I.V."/>
            <person name="Hibbett D."/>
        </authorList>
    </citation>
    <scope>NUCLEOTIDE SEQUENCE</scope>
    <source>
        <strain evidence="4">Sp2 HRB7682 ss15</strain>
    </source>
</reference>
<keyword evidence="1" id="KW-0862">Zinc</keyword>
<keyword evidence="1" id="KW-0863">Zinc-finger</keyword>
<dbReference type="AlphaFoldDB" id="A0A9W9DZY1"/>
<evidence type="ECO:0000259" key="3">
    <source>
        <dbReference type="PROSITE" id="PS50157"/>
    </source>
</evidence>